<dbReference type="AlphaFoldDB" id="A0A699JHN3"/>
<proteinExistence type="predicted"/>
<comment type="caution">
    <text evidence="3">The sequence shown here is derived from an EMBL/GenBank/DDBJ whole genome shotgun (WGS) entry which is preliminary data.</text>
</comment>
<sequence length="175" mass="20343">MTKVVTDASATISAATTLITAATLNIVPIAARRRKGVVIRDPEETAAPSIIIHTKPKSKHKGKWIMVQEPKPLKKKTQIEQDEAYAREYQALKRKLQTEAQARKNMMIYLRNMAGFKMDYLKGMSYNDIRPIFEKYFNFNVTFLEKTKEELEEKRSEHLKERLKVLKRKQSKSRS</sequence>
<evidence type="ECO:0000313" key="3">
    <source>
        <dbReference type="EMBL" id="GFA35043.1"/>
    </source>
</evidence>
<keyword evidence="2" id="KW-1133">Transmembrane helix</keyword>
<evidence type="ECO:0000256" key="1">
    <source>
        <dbReference type="SAM" id="Coils"/>
    </source>
</evidence>
<reference evidence="3" key="1">
    <citation type="journal article" date="2019" name="Sci. Rep.">
        <title>Draft genome of Tanacetum cinerariifolium, the natural source of mosquito coil.</title>
        <authorList>
            <person name="Yamashiro T."/>
            <person name="Shiraishi A."/>
            <person name="Satake H."/>
            <person name="Nakayama K."/>
        </authorList>
    </citation>
    <scope>NUCLEOTIDE SEQUENCE</scope>
</reference>
<feature type="transmembrane region" description="Helical" evidence="2">
    <location>
        <begin position="12"/>
        <end position="31"/>
    </location>
</feature>
<keyword evidence="1" id="KW-0175">Coiled coil</keyword>
<organism evidence="3">
    <name type="scientific">Tanacetum cinerariifolium</name>
    <name type="common">Dalmatian daisy</name>
    <name type="synonym">Chrysanthemum cinerariifolium</name>
    <dbReference type="NCBI Taxonomy" id="118510"/>
    <lineage>
        <taxon>Eukaryota</taxon>
        <taxon>Viridiplantae</taxon>
        <taxon>Streptophyta</taxon>
        <taxon>Embryophyta</taxon>
        <taxon>Tracheophyta</taxon>
        <taxon>Spermatophyta</taxon>
        <taxon>Magnoliopsida</taxon>
        <taxon>eudicotyledons</taxon>
        <taxon>Gunneridae</taxon>
        <taxon>Pentapetalae</taxon>
        <taxon>asterids</taxon>
        <taxon>campanulids</taxon>
        <taxon>Asterales</taxon>
        <taxon>Asteraceae</taxon>
        <taxon>Asteroideae</taxon>
        <taxon>Anthemideae</taxon>
        <taxon>Anthemidinae</taxon>
        <taxon>Tanacetum</taxon>
    </lineage>
</organism>
<evidence type="ECO:0000256" key="2">
    <source>
        <dbReference type="SAM" id="Phobius"/>
    </source>
</evidence>
<keyword evidence="2" id="KW-0812">Transmembrane</keyword>
<keyword evidence="2" id="KW-0472">Membrane</keyword>
<feature type="coiled-coil region" evidence="1">
    <location>
        <begin position="141"/>
        <end position="169"/>
    </location>
</feature>
<name>A0A699JHN3_TANCI</name>
<gene>
    <name evidence="3" type="ORF">Tci_607015</name>
</gene>
<accession>A0A699JHN3</accession>
<dbReference type="EMBL" id="BKCJ010409063">
    <property type="protein sequence ID" value="GFA35043.1"/>
    <property type="molecule type" value="Genomic_DNA"/>
</dbReference>
<protein>
    <submittedName>
        <fullName evidence="3">Uncharacterized protein</fullName>
    </submittedName>
</protein>